<feature type="compositionally biased region" description="Polar residues" evidence="8">
    <location>
        <begin position="1"/>
        <end position="16"/>
    </location>
</feature>
<feature type="compositionally biased region" description="Polar residues" evidence="8">
    <location>
        <begin position="38"/>
        <end position="49"/>
    </location>
</feature>
<keyword evidence="6 9" id="KW-1133">Transmembrane helix</keyword>
<dbReference type="PANTHER" id="PTHR30047:SF7">
    <property type="entry name" value="HIGH-AFFINITY CHOLINE TRANSPORT PROTEIN"/>
    <property type="match status" value="1"/>
</dbReference>
<dbReference type="EMBL" id="CP137757">
    <property type="protein sequence ID" value="WPF25198.1"/>
    <property type="molecule type" value="Genomic_DNA"/>
</dbReference>
<dbReference type="NCBIfam" id="TIGR00842">
    <property type="entry name" value="bcct"/>
    <property type="match status" value="1"/>
</dbReference>
<feature type="transmembrane region" description="Helical" evidence="9">
    <location>
        <begin position="495"/>
        <end position="514"/>
    </location>
</feature>
<organism evidence="10 11">
    <name type="scientific">Corynebacterium pseudokroppenstedtii</name>
    <dbReference type="NCBI Taxonomy" id="2804917"/>
    <lineage>
        <taxon>Bacteria</taxon>
        <taxon>Bacillati</taxon>
        <taxon>Actinomycetota</taxon>
        <taxon>Actinomycetes</taxon>
        <taxon>Mycobacteriales</taxon>
        <taxon>Corynebacteriaceae</taxon>
        <taxon>Corynebacterium</taxon>
    </lineage>
</organism>
<feature type="transmembrane region" description="Helical" evidence="9">
    <location>
        <begin position="134"/>
        <end position="158"/>
    </location>
</feature>
<evidence type="ECO:0000256" key="7">
    <source>
        <dbReference type="ARBA" id="ARBA00023136"/>
    </source>
</evidence>
<comment type="similarity">
    <text evidence="2">Belongs to the BCCT transporter (TC 2.A.15) family.</text>
</comment>
<evidence type="ECO:0000256" key="5">
    <source>
        <dbReference type="ARBA" id="ARBA00022692"/>
    </source>
</evidence>
<feature type="transmembrane region" description="Helical" evidence="9">
    <location>
        <begin position="237"/>
        <end position="262"/>
    </location>
</feature>
<dbReference type="Proteomes" id="UP001174314">
    <property type="component" value="Chromosome"/>
</dbReference>
<name>A0AAU0Q092_9CORY</name>
<dbReference type="PROSITE" id="PS01303">
    <property type="entry name" value="BCCT"/>
    <property type="match status" value="1"/>
</dbReference>
<dbReference type="InterPro" id="IPR000060">
    <property type="entry name" value="BCCT_transptr"/>
</dbReference>
<sequence>MGRLESSISARKTSTIPDHGDADDNGADNGTGKKDPTKNQVAGGSQPTRTVDPPDVNWPVFIISGVLIICIALWAILAPDNALSVLTDIVGTVSKNAGWFYILTATVAVLFMLGVAITRAGLIKLGPDHAKPQFGLFSWASMLFAAGIGIDLLFFSVAEPVSQYYHPPSGDGESIEAARQAVVFTLFHYGITGWALYALMGMAFGYFAYRLNMPLSIRSALYPLIGKRIHGPAGDAVDIAAMLGTVFGVATSLGIGVVQLNYGLKVLFNFPENLGWQIGLIVLAVAVATISAVSGVDKGIKRLSEINVLLAIGLMLYILVTGRTAFLFDALVMNVGEYVSKFPGMTMDTYAFSGAQEWLNSWTLFFWAWWVAWAPFIGLFLARISRGRSLRQFVVGTMSVPFLFVLLWVSFFGNSALDKVIHGDSDFGHMAVDKPERAFYLLLGQYPAGMVVMGAASLIGLLLYITSADSAALVMSNFTSKITDSQQDGPAWSRIFWAATVGVLTISMLFVDGIPALQNATIIMGLPFAIVMYLVMYSLFKSLRLELLQSKSSARALHGAMSSRAAPAEAGMNWRKRLNRAMSFPSYTQVETYIDNVAAPALDKVAKACKERGADVEYTRSIVEGLGLAQLDFRVKFGSDKDFRYQIYPTQYPMPSFAGRIHLDSDSEELYYRLEIFTLTGSLGYDVYGYTESQLIENVLDLYERHMEFLHLQSDLPGGSDLSDNADPVVEWVDDYSDYAADSAATTGSSVRSEKQEEADTSASTEESTAVSDSSSASSQSSASPQSEK</sequence>
<dbReference type="KEGG" id="cpsk:Q0N40_01155"/>
<evidence type="ECO:0000256" key="6">
    <source>
        <dbReference type="ARBA" id="ARBA00022989"/>
    </source>
</evidence>
<keyword evidence="5 9" id="KW-0812">Transmembrane</keyword>
<dbReference type="InterPro" id="IPR018093">
    <property type="entry name" value="BCCT_CS"/>
</dbReference>
<comment type="subcellular location">
    <subcellularLocation>
        <location evidence="1">Cell membrane</location>
        <topology evidence="1">Multi-pass membrane protein</topology>
    </subcellularLocation>
</comment>
<feature type="transmembrane region" description="Helical" evidence="9">
    <location>
        <begin position="98"/>
        <end position="122"/>
    </location>
</feature>
<feature type="transmembrane region" description="Helical" evidence="9">
    <location>
        <begin position="450"/>
        <end position="474"/>
    </location>
</feature>
<dbReference type="Pfam" id="PF02028">
    <property type="entry name" value="BCCT"/>
    <property type="match status" value="1"/>
</dbReference>
<dbReference type="NCBIfam" id="NF007399">
    <property type="entry name" value="PRK09928.1"/>
    <property type="match status" value="1"/>
</dbReference>
<evidence type="ECO:0000256" key="2">
    <source>
        <dbReference type="ARBA" id="ARBA00005658"/>
    </source>
</evidence>
<evidence type="ECO:0000256" key="8">
    <source>
        <dbReference type="SAM" id="MobiDB-lite"/>
    </source>
</evidence>
<evidence type="ECO:0000256" key="4">
    <source>
        <dbReference type="ARBA" id="ARBA00022475"/>
    </source>
</evidence>
<feature type="transmembrane region" description="Helical" evidence="9">
    <location>
        <begin position="308"/>
        <end position="328"/>
    </location>
</feature>
<evidence type="ECO:0000313" key="11">
    <source>
        <dbReference type="Proteomes" id="UP001174314"/>
    </source>
</evidence>
<dbReference type="AlphaFoldDB" id="A0AAU0Q092"/>
<proteinExistence type="inferred from homology"/>
<dbReference type="RefSeq" id="WP_204087915.1">
    <property type="nucleotide sequence ID" value="NZ_CP137757.1"/>
</dbReference>
<evidence type="ECO:0000256" key="9">
    <source>
        <dbReference type="SAM" id="Phobius"/>
    </source>
</evidence>
<dbReference type="GO" id="GO:0005886">
    <property type="term" value="C:plasma membrane"/>
    <property type="evidence" value="ECO:0007669"/>
    <property type="project" value="UniProtKB-SubCell"/>
</dbReference>
<keyword evidence="4" id="KW-1003">Cell membrane</keyword>
<keyword evidence="3" id="KW-0813">Transport</keyword>
<feature type="transmembrane region" description="Helical" evidence="9">
    <location>
        <begin position="362"/>
        <end position="381"/>
    </location>
</feature>
<feature type="transmembrane region" description="Helical" evidence="9">
    <location>
        <begin position="520"/>
        <end position="540"/>
    </location>
</feature>
<gene>
    <name evidence="10" type="primary">betT</name>
    <name evidence="10" type="ORF">Q0N40_01155</name>
</gene>
<feature type="transmembrane region" description="Helical" evidence="9">
    <location>
        <begin position="56"/>
        <end position="78"/>
    </location>
</feature>
<dbReference type="PANTHER" id="PTHR30047">
    <property type="entry name" value="HIGH-AFFINITY CHOLINE TRANSPORT PROTEIN-RELATED"/>
    <property type="match status" value="1"/>
</dbReference>
<feature type="region of interest" description="Disordered" evidence="8">
    <location>
        <begin position="1"/>
        <end position="51"/>
    </location>
</feature>
<keyword evidence="11" id="KW-1185">Reference proteome</keyword>
<feature type="transmembrane region" description="Helical" evidence="9">
    <location>
        <begin position="274"/>
        <end position="296"/>
    </location>
</feature>
<feature type="compositionally biased region" description="Low complexity" evidence="8">
    <location>
        <begin position="761"/>
        <end position="789"/>
    </location>
</feature>
<dbReference type="GO" id="GO:0022857">
    <property type="term" value="F:transmembrane transporter activity"/>
    <property type="evidence" value="ECO:0007669"/>
    <property type="project" value="InterPro"/>
</dbReference>
<feature type="transmembrane region" description="Helical" evidence="9">
    <location>
        <begin position="186"/>
        <end position="209"/>
    </location>
</feature>
<evidence type="ECO:0000256" key="3">
    <source>
        <dbReference type="ARBA" id="ARBA00022448"/>
    </source>
</evidence>
<feature type="transmembrane region" description="Helical" evidence="9">
    <location>
        <begin position="393"/>
        <end position="411"/>
    </location>
</feature>
<reference evidence="10 11" key="1">
    <citation type="submission" date="2023-10" db="EMBL/GenBank/DDBJ databases">
        <title>complete genome sequence of Corynebacterium pseudokroppenstedtii P15-C1.</title>
        <authorList>
            <person name="Bruggemann H."/>
            <person name="Poehlein A."/>
        </authorList>
    </citation>
    <scope>NUCLEOTIDE SEQUENCE [LARGE SCALE GENOMIC DNA]</scope>
    <source>
        <strain evidence="10 11">P15_C1</strain>
    </source>
</reference>
<keyword evidence="7 9" id="KW-0472">Membrane</keyword>
<protein>
    <submittedName>
        <fullName evidence="10">Choline BCCT transporter BetT</fullName>
    </submittedName>
</protein>
<feature type="region of interest" description="Disordered" evidence="8">
    <location>
        <begin position="743"/>
        <end position="789"/>
    </location>
</feature>
<evidence type="ECO:0000256" key="1">
    <source>
        <dbReference type="ARBA" id="ARBA00004651"/>
    </source>
</evidence>
<evidence type="ECO:0000313" key="10">
    <source>
        <dbReference type="EMBL" id="WPF25198.1"/>
    </source>
</evidence>
<accession>A0AAU0Q092</accession>